<organism evidence="1 2">
    <name type="scientific">Clostridium thermosuccinogenes</name>
    <dbReference type="NCBI Taxonomy" id="84032"/>
    <lineage>
        <taxon>Bacteria</taxon>
        <taxon>Bacillati</taxon>
        <taxon>Bacillota</taxon>
        <taxon>Clostridia</taxon>
        <taxon>Eubacteriales</taxon>
        <taxon>Clostridiaceae</taxon>
        <taxon>Clostridium</taxon>
    </lineage>
</organism>
<evidence type="ECO:0000313" key="2">
    <source>
        <dbReference type="Proteomes" id="UP000236151"/>
    </source>
</evidence>
<accession>A0A2K2FDL6</accession>
<comment type="caution">
    <text evidence="1">The sequence shown here is derived from an EMBL/GenBank/DDBJ whole genome shotgun (WGS) entry which is preliminary data.</text>
</comment>
<evidence type="ECO:0000313" key="1">
    <source>
        <dbReference type="EMBL" id="PNT96891.1"/>
    </source>
</evidence>
<name>A0A2K2FDL6_9CLOT</name>
<keyword evidence="2" id="KW-1185">Reference proteome</keyword>
<sequence length="74" mass="7912">MYSIPYRCLINNRNANLITVGRCISATFKAQGAIRTTTIAGAVGQAGGVDAYLAVKYEQKALEVDVHGNSKNSH</sequence>
<reference evidence="1 2" key="1">
    <citation type="submission" date="2017-06" db="EMBL/GenBank/DDBJ databases">
        <title>Investigating the central metabolism of Clostridium thermosuccinogenes.</title>
        <authorList>
            <person name="Koendjbiharie J.G."/>
            <person name="van Kranenburg R."/>
        </authorList>
    </citation>
    <scope>NUCLEOTIDE SEQUENCE [LARGE SCALE GENOMIC DNA]</scope>
    <source>
        <strain evidence="1 2">DSM 5806</strain>
    </source>
</reference>
<gene>
    <name evidence="1" type="ORF">CDQ84_14350</name>
</gene>
<dbReference type="KEGG" id="cthd:CDO33_08000"/>
<protein>
    <submittedName>
        <fullName evidence="1">Uncharacterized protein</fullName>
    </submittedName>
</protein>
<dbReference type="AlphaFoldDB" id="A0A2K2FDL6"/>
<dbReference type="Proteomes" id="UP000236151">
    <property type="component" value="Unassembled WGS sequence"/>
</dbReference>
<dbReference type="EMBL" id="NIOJ01000043">
    <property type="protein sequence ID" value="PNT96891.1"/>
    <property type="molecule type" value="Genomic_DNA"/>
</dbReference>
<dbReference type="Pfam" id="PF12831">
    <property type="entry name" value="FAD_oxidored"/>
    <property type="match status" value="1"/>
</dbReference>
<proteinExistence type="predicted"/>